<proteinExistence type="inferred from homology"/>
<comment type="subcellular location">
    <subcellularLocation>
        <location evidence="18">Apicolateral cell membrane</location>
        <topology evidence="18">Lipid-anchor</topology>
    </subcellularLocation>
    <subcellularLocation>
        <location evidence="19">Basolateral cell membrane</location>
        <topology evidence="19">Lipid-anchor</topology>
    </subcellularLocation>
    <subcellularLocation>
        <location evidence="2">Cell membrane</location>
        <topology evidence="2">Lipid-anchor</topology>
        <orientation evidence="2">Cytoplasmic side</orientation>
    </subcellularLocation>
    <subcellularLocation>
        <location evidence="3">Cell projection</location>
        <location evidence="3">Axon</location>
    </subcellularLocation>
    <subcellularLocation>
        <location evidence="1">Cell projection</location>
        <location evidence="1">Dendrite</location>
    </subcellularLocation>
    <subcellularLocation>
        <location evidence="5">Cell projection</location>
        <location evidence="5">Dendritic spine</location>
    </subcellularLocation>
    <subcellularLocation>
        <location evidence="4">Cell projection</location>
        <location evidence="4">Filopodium membrane</location>
        <topology evidence="4">Lipid-anchor</topology>
    </subcellularLocation>
</comment>
<dbReference type="GO" id="GO:0043197">
    <property type="term" value="C:dendritic spine"/>
    <property type="evidence" value="ECO:0007669"/>
    <property type="project" value="UniProtKB-SubCell"/>
</dbReference>
<keyword evidence="8" id="KW-0488">Methylation</keyword>
<dbReference type="PANTHER" id="PTHR10498:SF6">
    <property type="entry name" value="PARALEMMIN-1"/>
    <property type="match status" value="1"/>
</dbReference>
<evidence type="ECO:0000256" key="22">
    <source>
        <dbReference type="ARBA" id="ARBA00041963"/>
    </source>
</evidence>
<accession>Q4T2M8</accession>
<dbReference type="OrthoDB" id="8964272at2759"/>
<dbReference type="GO" id="GO:0016323">
    <property type="term" value="C:basolateral plasma membrane"/>
    <property type="evidence" value="ECO:0007669"/>
    <property type="project" value="UniProtKB-SubCell"/>
</dbReference>
<dbReference type="KEGG" id="tng:GSTEN00008270G001"/>
<comment type="subunit">
    <text evidence="20">Interacts with dopamine receptor DRD3.</text>
</comment>
<name>Q4T2M8_TETNG</name>
<reference evidence="24" key="2">
    <citation type="submission" date="2004-02" db="EMBL/GenBank/DDBJ databases">
        <authorList>
            <consortium name="Genoscope"/>
            <consortium name="Whitehead Institute Centre for Genome Research"/>
        </authorList>
    </citation>
    <scope>NUCLEOTIDE SEQUENCE</scope>
</reference>
<evidence type="ECO:0000256" key="4">
    <source>
        <dbReference type="ARBA" id="ARBA00004527"/>
    </source>
</evidence>
<evidence type="ECO:0000256" key="6">
    <source>
        <dbReference type="ARBA" id="ARBA00005756"/>
    </source>
</evidence>
<reference evidence="24" key="1">
    <citation type="journal article" date="2004" name="Nature">
        <title>Genome duplication in the teleost fish Tetraodon nigroviridis reveals the early vertebrate proto-karyotype.</title>
        <authorList>
            <person name="Jaillon O."/>
            <person name="Aury J.-M."/>
            <person name="Brunet F."/>
            <person name="Petit J.-L."/>
            <person name="Stange-Thomann N."/>
            <person name="Mauceli E."/>
            <person name="Bouneau L."/>
            <person name="Fischer C."/>
            <person name="Ozouf-Costaz C."/>
            <person name="Bernot A."/>
            <person name="Nicaud S."/>
            <person name="Jaffe D."/>
            <person name="Fisher S."/>
            <person name="Lutfalla G."/>
            <person name="Dossat C."/>
            <person name="Segurens B."/>
            <person name="Dasilva C."/>
            <person name="Salanoubat M."/>
            <person name="Levy M."/>
            <person name="Boudet N."/>
            <person name="Castellano S."/>
            <person name="Anthouard V."/>
            <person name="Jubin C."/>
            <person name="Castelli V."/>
            <person name="Katinka M."/>
            <person name="Vacherie B."/>
            <person name="Biemont C."/>
            <person name="Skalli Z."/>
            <person name="Cattolico L."/>
            <person name="Poulain J."/>
            <person name="De Berardinis V."/>
            <person name="Cruaud C."/>
            <person name="Duprat S."/>
            <person name="Brottier P."/>
            <person name="Coutanceau J.-P."/>
            <person name="Gouzy J."/>
            <person name="Parra G."/>
            <person name="Lardier G."/>
            <person name="Chapple C."/>
            <person name="McKernan K.J."/>
            <person name="McEwan P."/>
            <person name="Bosak S."/>
            <person name="Kellis M."/>
            <person name="Volff J.-N."/>
            <person name="Guigo R."/>
            <person name="Zody M.C."/>
            <person name="Mesirov J."/>
            <person name="Lindblad-Toh K."/>
            <person name="Birren B."/>
            <person name="Nusbaum C."/>
            <person name="Kahn D."/>
            <person name="Robinson-Rechavi M."/>
            <person name="Laudet V."/>
            <person name="Schachter V."/>
            <person name="Quetier F."/>
            <person name="Saurin W."/>
            <person name="Scarpelli C."/>
            <person name="Wincker P."/>
            <person name="Lander E.S."/>
            <person name="Weissenbach J."/>
            <person name="Roest Crollius H."/>
        </authorList>
    </citation>
    <scope>NUCLEOTIDE SEQUENCE [LARGE SCALE GENOMIC DNA]</scope>
</reference>
<gene>
    <name evidence="24" type="ORF">GSTENG00008270001</name>
</gene>
<keyword evidence="17" id="KW-0636">Prenylation</keyword>
<dbReference type="AlphaFoldDB" id="Q4T2M8"/>
<evidence type="ECO:0000256" key="19">
    <source>
        <dbReference type="ARBA" id="ARBA00037871"/>
    </source>
</evidence>
<evidence type="ECO:0000256" key="10">
    <source>
        <dbReference type="ARBA" id="ARBA00022960"/>
    </source>
</evidence>
<evidence type="ECO:0000256" key="7">
    <source>
        <dbReference type="ARBA" id="ARBA00022475"/>
    </source>
</evidence>
<keyword evidence="11" id="KW-0770">Synapse</keyword>
<keyword evidence="14" id="KW-0564">Palmitate</keyword>
<evidence type="ECO:0000256" key="8">
    <source>
        <dbReference type="ARBA" id="ARBA00022481"/>
    </source>
</evidence>
<keyword evidence="9" id="KW-0597">Phosphoprotein</keyword>
<keyword evidence="12" id="KW-0175">Coiled coil</keyword>
<evidence type="ECO:0000256" key="23">
    <source>
        <dbReference type="SAM" id="MobiDB-lite"/>
    </source>
</evidence>
<evidence type="ECO:0000256" key="5">
    <source>
        <dbReference type="ARBA" id="ARBA00004552"/>
    </source>
</evidence>
<evidence type="ECO:0000313" key="24">
    <source>
        <dbReference type="EMBL" id="CAF92854.1"/>
    </source>
</evidence>
<evidence type="ECO:0000256" key="12">
    <source>
        <dbReference type="ARBA" id="ARBA00023054"/>
    </source>
</evidence>
<dbReference type="GO" id="GO:0016327">
    <property type="term" value="C:apicolateral plasma membrane"/>
    <property type="evidence" value="ECO:0007669"/>
    <property type="project" value="UniProtKB-SubCell"/>
</dbReference>
<evidence type="ECO:0000256" key="14">
    <source>
        <dbReference type="ARBA" id="ARBA00023139"/>
    </source>
</evidence>
<keyword evidence="13" id="KW-0472">Membrane</keyword>
<comment type="caution">
    <text evidence="24">The sequence shown here is derived from an EMBL/GenBank/DDBJ whole genome shotgun (WGS) entry which is preliminary data.</text>
</comment>
<dbReference type="InterPro" id="IPR004965">
    <property type="entry name" value="Paralemmin"/>
</dbReference>
<evidence type="ECO:0000256" key="9">
    <source>
        <dbReference type="ARBA" id="ARBA00022553"/>
    </source>
</evidence>
<keyword evidence="10" id="KW-0133">Cell shape</keyword>
<sequence length="91" mass="9549">AAMFSVEITVERDRVTGETRVLSTNTKLPVDLSPRGSSSMRTNKKAPGLGTRSAAGASEQKPVTMVFMGYQSVEDEDQTKKGPGAAGDGDS</sequence>
<dbReference type="GO" id="GO:0030424">
    <property type="term" value="C:axon"/>
    <property type="evidence" value="ECO:0007669"/>
    <property type="project" value="UniProtKB-SubCell"/>
</dbReference>
<evidence type="ECO:0000256" key="1">
    <source>
        <dbReference type="ARBA" id="ARBA00004279"/>
    </source>
</evidence>
<keyword evidence="16" id="KW-0449">Lipoprotein</keyword>
<dbReference type="Pfam" id="PF03285">
    <property type="entry name" value="Paralemmin"/>
    <property type="match status" value="2"/>
</dbReference>
<comment type="similarity">
    <text evidence="6">Belongs to the paralemmin family.</text>
</comment>
<dbReference type="GO" id="GO:0031527">
    <property type="term" value="C:filopodium membrane"/>
    <property type="evidence" value="ECO:0007669"/>
    <property type="project" value="UniProtKB-SubCell"/>
</dbReference>
<feature type="non-terminal residue" evidence="24">
    <location>
        <position position="91"/>
    </location>
</feature>
<evidence type="ECO:0000256" key="18">
    <source>
        <dbReference type="ARBA" id="ARBA00037796"/>
    </source>
</evidence>
<evidence type="ECO:0000256" key="11">
    <source>
        <dbReference type="ARBA" id="ARBA00023018"/>
    </source>
</evidence>
<keyword evidence="15" id="KW-0966">Cell projection</keyword>
<evidence type="ECO:0000256" key="20">
    <source>
        <dbReference type="ARBA" id="ARBA00038823"/>
    </source>
</evidence>
<evidence type="ECO:0000256" key="3">
    <source>
        <dbReference type="ARBA" id="ARBA00004489"/>
    </source>
</evidence>
<keyword evidence="7" id="KW-1003">Cell membrane</keyword>
<evidence type="ECO:0000256" key="15">
    <source>
        <dbReference type="ARBA" id="ARBA00023273"/>
    </source>
</evidence>
<evidence type="ECO:0000256" key="13">
    <source>
        <dbReference type="ARBA" id="ARBA00023136"/>
    </source>
</evidence>
<dbReference type="EMBL" id="CAAE01010234">
    <property type="protein sequence ID" value="CAF92854.1"/>
    <property type="molecule type" value="Genomic_DNA"/>
</dbReference>
<evidence type="ECO:0000256" key="21">
    <source>
        <dbReference type="ARBA" id="ARBA00040790"/>
    </source>
</evidence>
<evidence type="ECO:0000256" key="17">
    <source>
        <dbReference type="ARBA" id="ARBA00023289"/>
    </source>
</evidence>
<dbReference type="PANTHER" id="PTHR10498">
    <property type="entry name" value="PARALEMMIN-RELATED"/>
    <property type="match status" value="1"/>
</dbReference>
<evidence type="ECO:0000256" key="16">
    <source>
        <dbReference type="ARBA" id="ARBA00023288"/>
    </source>
</evidence>
<dbReference type="GO" id="GO:0008360">
    <property type="term" value="P:regulation of cell shape"/>
    <property type="evidence" value="ECO:0007669"/>
    <property type="project" value="UniProtKB-KW"/>
</dbReference>
<protein>
    <recommendedName>
        <fullName evidence="21">Paralemmin-1</fullName>
    </recommendedName>
    <alternativeName>
        <fullName evidence="22">Paralemmin</fullName>
    </alternativeName>
</protein>
<evidence type="ECO:0000256" key="2">
    <source>
        <dbReference type="ARBA" id="ARBA00004342"/>
    </source>
</evidence>
<organism evidence="24">
    <name type="scientific">Tetraodon nigroviridis</name>
    <name type="common">Spotted green pufferfish</name>
    <name type="synonym">Chelonodon nigroviridis</name>
    <dbReference type="NCBI Taxonomy" id="99883"/>
    <lineage>
        <taxon>Eukaryota</taxon>
        <taxon>Metazoa</taxon>
        <taxon>Chordata</taxon>
        <taxon>Craniata</taxon>
        <taxon>Vertebrata</taxon>
        <taxon>Euteleostomi</taxon>
        <taxon>Actinopterygii</taxon>
        <taxon>Neopterygii</taxon>
        <taxon>Teleostei</taxon>
        <taxon>Neoteleostei</taxon>
        <taxon>Acanthomorphata</taxon>
        <taxon>Eupercaria</taxon>
        <taxon>Tetraodontiformes</taxon>
        <taxon>Tetradontoidea</taxon>
        <taxon>Tetraodontidae</taxon>
        <taxon>Tetraodon</taxon>
    </lineage>
</organism>
<feature type="region of interest" description="Disordered" evidence="23">
    <location>
        <begin position="20"/>
        <end position="91"/>
    </location>
</feature>